<feature type="transmembrane region" description="Helical" evidence="1">
    <location>
        <begin position="127"/>
        <end position="148"/>
    </location>
</feature>
<feature type="transmembrane region" description="Helical" evidence="1">
    <location>
        <begin position="160"/>
        <end position="177"/>
    </location>
</feature>
<dbReference type="SUPFAM" id="SSF48317">
    <property type="entry name" value="Acid phosphatase/Vanadium-dependent haloperoxidase"/>
    <property type="match status" value="1"/>
</dbReference>
<organism evidence="3 4">
    <name type="scientific">Kitasatospora terrestris</name>
    <dbReference type="NCBI Taxonomy" id="258051"/>
    <lineage>
        <taxon>Bacteria</taxon>
        <taxon>Bacillati</taxon>
        <taxon>Actinomycetota</taxon>
        <taxon>Actinomycetes</taxon>
        <taxon>Kitasatosporales</taxon>
        <taxon>Streptomycetaceae</taxon>
        <taxon>Kitasatospora</taxon>
    </lineage>
</organism>
<evidence type="ECO:0000313" key="3">
    <source>
        <dbReference type="EMBL" id="GAA4849327.1"/>
    </source>
</evidence>
<accession>A0ABP9DL20</accession>
<feature type="domain" description="Phosphatidic acid phosphatase type 2/haloperoxidase" evidence="2">
    <location>
        <begin position="95"/>
        <end position="203"/>
    </location>
</feature>
<comment type="caution">
    <text evidence="3">The sequence shown here is derived from an EMBL/GenBank/DDBJ whole genome shotgun (WGS) entry which is preliminary data.</text>
</comment>
<dbReference type="Proteomes" id="UP001501752">
    <property type="component" value="Unassembled WGS sequence"/>
</dbReference>
<feature type="transmembrane region" description="Helical" evidence="1">
    <location>
        <begin position="86"/>
        <end position="107"/>
    </location>
</feature>
<reference evidence="4" key="1">
    <citation type="journal article" date="2019" name="Int. J. Syst. Evol. Microbiol.">
        <title>The Global Catalogue of Microorganisms (GCM) 10K type strain sequencing project: providing services to taxonomists for standard genome sequencing and annotation.</title>
        <authorList>
            <consortium name="The Broad Institute Genomics Platform"/>
            <consortium name="The Broad Institute Genome Sequencing Center for Infectious Disease"/>
            <person name="Wu L."/>
            <person name="Ma J."/>
        </authorList>
    </citation>
    <scope>NUCLEOTIDE SEQUENCE [LARGE SCALE GENOMIC DNA]</scope>
    <source>
        <strain evidence="4">JCM 13006</strain>
    </source>
</reference>
<dbReference type="RefSeq" id="WP_345697134.1">
    <property type="nucleotide sequence ID" value="NZ_BAABIS010000001.1"/>
</dbReference>
<keyword evidence="4" id="KW-1185">Reference proteome</keyword>
<proteinExistence type="predicted"/>
<evidence type="ECO:0000259" key="2">
    <source>
        <dbReference type="Pfam" id="PF01569"/>
    </source>
</evidence>
<dbReference type="InterPro" id="IPR036938">
    <property type="entry name" value="PAP2/HPO_sf"/>
</dbReference>
<dbReference type="InterPro" id="IPR000326">
    <property type="entry name" value="PAP2/HPO"/>
</dbReference>
<gene>
    <name evidence="3" type="ORF">GCM10023235_27770</name>
</gene>
<dbReference type="EMBL" id="BAABIS010000001">
    <property type="protein sequence ID" value="GAA4849327.1"/>
    <property type="molecule type" value="Genomic_DNA"/>
</dbReference>
<evidence type="ECO:0000313" key="4">
    <source>
        <dbReference type="Proteomes" id="UP001501752"/>
    </source>
</evidence>
<feature type="transmembrane region" description="Helical" evidence="1">
    <location>
        <begin position="183"/>
        <end position="204"/>
    </location>
</feature>
<evidence type="ECO:0000256" key="1">
    <source>
        <dbReference type="SAM" id="Phobius"/>
    </source>
</evidence>
<feature type="transmembrane region" description="Helical" evidence="1">
    <location>
        <begin position="60"/>
        <end position="79"/>
    </location>
</feature>
<protein>
    <submittedName>
        <fullName evidence="3">Phosphatase PAP2 family protein</fullName>
    </submittedName>
</protein>
<sequence>MAIPVALAAVLALISWQVAVDGPLLELDTATRNGVRSLRKALHSIPLNHFGAAFSDLGGSFPAVPVLLGCAGLAAWLAHRAGRPRWWLPLAVAPVAAVLIPLLVVPAKAWFARPGPYGVPLAPEQWGWYPSGHTATSAIAYGTAALLLARVLDPGLVRPVHAGTALVCLGVGAGLVWSDYHWLLDVLASWCLAGLVLWTLAAALRRLDPR</sequence>
<dbReference type="Pfam" id="PF01569">
    <property type="entry name" value="PAP2"/>
    <property type="match status" value="1"/>
</dbReference>
<keyword evidence="1" id="KW-0812">Transmembrane</keyword>
<dbReference type="Gene3D" id="1.20.144.10">
    <property type="entry name" value="Phosphatidic acid phosphatase type 2/haloperoxidase"/>
    <property type="match status" value="1"/>
</dbReference>
<name>A0ABP9DL20_9ACTN</name>
<keyword evidence="1" id="KW-0472">Membrane</keyword>
<keyword evidence="1" id="KW-1133">Transmembrane helix</keyword>